<sequence>SNSHTCFLTLCGCFLEGKTSLHSPNSQSQIVAITSQSTIVTLLDRSDATSVDSRLCRGRWSLFGSGLNLRRWSQR</sequence>
<dbReference type="EMBL" id="BTSX01000001">
    <property type="protein sequence ID" value="GMS80747.1"/>
    <property type="molecule type" value="Genomic_DNA"/>
</dbReference>
<keyword evidence="2" id="KW-1185">Reference proteome</keyword>
<evidence type="ECO:0000313" key="2">
    <source>
        <dbReference type="Proteomes" id="UP001432027"/>
    </source>
</evidence>
<proteinExistence type="predicted"/>
<dbReference type="AlphaFoldDB" id="A0AAV5SDX1"/>
<dbReference type="Proteomes" id="UP001432027">
    <property type="component" value="Unassembled WGS sequence"/>
</dbReference>
<reference evidence="1" key="1">
    <citation type="submission" date="2023-10" db="EMBL/GenBank/DDBJ databases">
        <title>Genome assembly of Pristionchus species.</title>
        <authorList>
            <person name="Yoshida K."/>
            <person name="Sommer R.J."/>
        </authorList>
    </citation>
    <scope>NUCLEOTIDE SEQUENCE</scope>
    <source>
        <strain evidence="1">RS0144</strain>
    </source>
</reference>
<evidence type="ECO:0000313" key="1">
    <source>
        <dbReference type="EMBL" id="GMS80747.1"/>
    </source>
</evidence>
<feature type="non-terminal residue" evidence="1">
    <location>
        <position position="1"/>
    </location>
</feature>
<organism evidence="1 2">
    <name type="scientific">Pristionchus entomophagus</name>
    <dbReference type="NCBI Taxonomy" id="358040"/>
    <lineage>
        <taxon>Eukaryota</taxon>
        <taxon>Metazoa</taxon>
        <taxon>Ecdysozoa</taxon>
        <taxon>Nematoda</taxon>
        <taxon>Chromadorea</taxon>
        <taxon>Rhabditida</taxon>
        <taxon>Rhabditina</taxon>
        <taxon>Diplogasteromorpha</taxon>
        <taxon>Diplogasteroidea</taxon>
        <taxon>Neodiplogasteridae</taxon>
        <taxon>Pristionchus</taxon>
    </lineage>
</organism>
<comment type="caution">
    <text evidence="1">The sequence shown here is derived from an EMBL/GenBank/DDBJ whole genome shotgun (WGS) entry which is preliminary data.</text>
</comment>
<name>A0AAV5SDX1_9BILA</name>
<protein>
    <submittedName>
        <fullName evidence="1">Uncharacterized protein</fullName>
    </submittedName>
</protein>
<accession>A0AAV5SDX1</accession>
<gene>
    <name evidence="1" type="ORF">PENTCL1PPCAC_2922</name>
</gene>